<evidence type="ECO:0000256" key="2">
    <source>
        <dbReference type="ARBA" id="ARBA00022670"/>
    </source>
</evidence>
<evidence type="ECO:0000256" key="1">
    <source>
        <dbReference type="ARBA" id="ARBA00007074"/>
    </source>
</evidence>
<keyword evidence="4" id="KW-0788">Thiol protease</keyword>
<keyword evidence="2" id="KW-0645">Protease</keyword>
<reference evidence="7 8" key="1">
    <citation type="submission" date="2012-06" db="EMBL/GenBank/DDBJ databases">
        <title>Draft Genome Sequence of Lactobacillus pasteurii CRBIP 24.76T.</title>
        <authorList>
            <person name="Cousin S."/>
            <person name="Bouchier C."/>
            <person name="Loux V."/>
            <person name="Ma L."/>
            <person name="Creno S."/>
            <person name="Bizet C."/>
            <person name="Clermont D."/>
        </authorList>
    </citation>
    <scope>NUCLEOTIDE SEQUENCE [LARGE SCALE GENOMIC DNA]</scope>
    <source>
        <strain evidence="8">CRBIP 24.76T</strain>
    </source>
</reference>
<dbReference type="Proteomes" id="UP000009311">
    <property type="component" value="Unassembled WGS sequence"/>
</dbReference>
<evidence type="ECO:0000259" key="6">
    <source>
        <dbReference type="PROSITE" id="PS51935"/>
    </source>
</evidence>
<dbReference type="GO" id="GO:0006508">
    <property type="term" value="P:proteolysis"/>
    <property type="evidence" value="ECO:0007669"/>
    <property type="project" value="UniProtKB-KW"/>
</dbReference>
<dbReference type="PATRIC" id="fig|1423790.3.peg.981"/>
<dbReference type="Gene3D" id="1.10.101.10">
    <property type="entry name" value="PGBD-like superfamily/PGBD"/>
    <property type="match status" value="1"/>
</dbReference>
<comment type="similarity">
    <text evidence="1">Belongs to the peptidase C40 family.</text>
</comment>
<evidence type="ECO:0000313" key="7">
    <source>
        <dbReference type="EMBL" id="CCI84889.1"/>
    </source>
</evidence>
<dbReference type="InterPro" id="IPR044081">
    <property type="entry name" value="DUF5776"/>
</dbReference>
<dbReference type="InterPro" id="IPR036366">
    <property type="entry name" value="PGBDSf"/>
</dbReference>
<dbReference type="InterPro" id="IPR051794">
    <property type="entry name" value="PG_Endopeptidase_C40"/>
</dbReference>
<dbReference type="PANTHER" id="PTHR47359">
    <property type="entry name" value="PEPTIDOGLYCAN DL-ENDOPEPTIDASE CWLO"/>
    <property type="match status" value="1"/>
</dbReference>
<feature type="chain" id="PRO_5009961881" description="NlpC/P60 domain-containing protein" evidence="5">
    <location>
        <begin position="28"/>
        <end position="375"/>
    </location>
</feature>
<evidence type="ECO:0000256" key="3">
    <source>
        <dbReference type="ARBA" id="ARBA00022801"/>
    </source>
</evidence>
<gene>
    <name evidence="7" type="ORF">BN53_02065</name>
</gene>
<dbReference type="PANTHER" id="PTHR47359:SF3">
    <property type="entry name" value="NLP_P60 DOMAIN-CONTAINING PROTEIN-RELATED"/>
    <property type="match status" value="1"/>
</dbReference>
<keyword evidence="8" id="KW-1185">Reference proteome</keyword>
<dbReference type="Gene3D" id="3.90.1720.10">
    <property type="entry name" value="endopeptidase domain like (from Nostoc punctiforme)"/>
    <property type="match status" value="1"/>
</dbReference>
<accession>I7KKX5</accession>
<evidence type="ECO:0000256" key="5">
    <source>
        <dbReference type="SAM" id="SignalP"/>
    </source>
</evidence>
<dbReference type="STRING" id="1423790.BN53_02065"/>
<keyword evidence="3" id="KW-0378">Hydrolase</keyword>
<comment type="caution">
    <text evidence="7">The sequence shown here is derived from an EMBL/GenBank/DDBJ whole genome shotgun (WGS) entry which is preliminary data.</text>
</comment>
<feature type="signal peptide" evidence="5">
    <location>
        <begin position="1"/>
        <end position="27"/>
    </location>
</feature>
<dbReference type="PROSITE" id="PS51935">
    <property type="entry name" value="NLPC_P60"/>
    <property type="match status" value="1"/>
</dbReference>
<proteinExistence type="inferred from homology"/>
<evidence type="ECO:0000313" key="8">
    <source>
        <dbReference type="Proteomes" id="UP000009311"/>
    </source>
</evidence>
<dbReference type="InterPro" id="IPR036365">
    <property type="entry name" value="PGBD-like_sf"/>
</dbReference>
<name>I7KKX5_9LACO</name>
<sequence length="375" mass="41771">MKKQKKWTIALISALIGVSTTVTTVQAADNDSSTNQVVTQVNSSDSSTNENKVSYDKHDYFSSNPKIIRVKHSTTAYKDAAMTKPARTIKAGEHFLTTGLVLADNQIPVVKTNSGLYISAKKSLISAVKGYQNPKGYHQVHYTQIKPYGKVGYNLSIGYEGIKTWKVMRRMGTWAGVNYYNQTTYNAVKNFQARNHLPATGTVDLKTWQKMGFSKSSWYGIDSYIAPLKAQAWQGRSAHIEAMIKQAYKYMGKPWIAGSSSSPAYGVDCSGLVMQSLYAGGISPIPTSSIGHAHPGNEWNSRNLWADKHLKLVPYSQRRRGDLVFYYQPGTHTIWHVAIYLGNNLVIESWPPRVMVQPIVNGQRNVIAGIKRPFI</sequence>
<evidence type="ECO:0000256" key="4">
    <source>
        <dbReference type="ARBA" id="ARBA00022807"/>
    </source>
</evidence>
<dbReference type="Pfam" id="PF00877">
    <property type="entry name" value="NLPC_P60"/>
    <property type="match status" value="1"/>
</dbReference>
<dbReference type="SUPFAM" id="SSF54001">
    <property type="entry name" value="Cysteine proteinases"/>
    <property type="match status" value="1"/>
</dbReference>
<dbReference type="AlphaFoldDB" id="I7KKX5"/>
<organism evidence="7 8">
    <name type="scientific">Lactobacillus pasteurii DSM 23907 = CRBIP 24.76</name>
    <dbReference type="NCBI Taxonomy" id="1423790"/>
    <lineage>
        <taxon>Bacteria</taxon>
        <taxon>Bacillati</taxon>
        <taxon>Bacillota</taxon>
        <taxon>Bacilli</taxon>
        <taxon>Lactobacillales</taxon>
        <taxon>Lactobacillaceae</taxon>
        <taxon>Lactobacillus</taxon>
    </lineage>
</organism>
<dbReference type="eggNOG" id="COG0791">
    <property type="taxonomic scope" value="Bacteria"/>
</dbReference>
<protein>
    <recommendedName>
        <fullName evidence="6">NlpC/P60 domain-containing protein</fullName>
    </recommendedName>
</protein>
<keyword evidence="5" id="KW-0732">Signal</keyword>
<dbReference type="RefSeq" id="WP_009559444.1">
    <property type="nucleotide sequence ID" value="NZ_AYZN01000002.1"/>
</dbReference>
<dbReference type="GO" id="GO:0008234">
    <property type="term" value="F:cysteine-type peptidase activity"/>
    <property type="evidence" value="ECO:0007669"/>
    <property type="project" value="UniProtKB-KW"/>
</dbReference>
<dbReference type="Pfam" id="PF01471">
    <property type="entry name" value="PG_binding_1"/>
    <property type="match status" value="1"/>
</dbReference>
<dbReference type="EMBL" id="CAKD01000013">
    <property type="protein sequence ID" value="CCI84889.1"/>
    <property type="molecule type" value="Genomic_DNA"/>
</dbReference>
<feature type="domain" description="NlpC/P60" evidence="6">
    <location>
        <begin position="237"/>
        <end position="375"/>
    </location>
</feature>
<dbReference type="InterPro" id="IPR038765">
    <property type="entry name" value="Papain-like_cys_pep_sf"/>
</dbReference>
<dbReference type="Pfam" id="PF19087">
    <property type="entry name" value="DUF5776"/>
    <property type="match status" value="1"/>
</dbReference>
<dbReference type="SUPFAM" id="SSF47090">
    <property type="entry name" value="PGBD-like"/>
    <property type="match status" value="1"/>
</dbReference>
<dbReference type="InterPro" id="IPR000064">
    <property type="entry name" value="NLP_P60_dom"/>
</dbReference>
<dbReference type="InterPro" id="IPR002477">
    <property type="entry name" value="Peptidoglycan-bd-like"/>
</dbReference>
<dbReference type="OrthoDB" id="9813118at2"/>